<proteinExistence type="predicted"/>
<feature type="region of interest" description="Disordered" evidence="1">
    <location>
        <begin position="31"/>
        <end position="180"/>
    </location>
</feature>
<name>A0A5K0U8Z9_9VIRU</name>
<sequence length="242" mass="26325">MDNIAIDQILSTVNGGDDDMASLMRDLQHRVPTVRRSQPEINKSHVNRPNDPVNSVSSAENISNSDSSADAIEVSRPAQVSRQVPNQTSNHIQRQKASVHVQAPQAPVVSSHAHPTEKVQSKNMYKDSRPNTAPKKSVKINTGSDTGSQDDDGTNGADGDVDGENGTIVTQTDKGSKDDNKVALPSHLTNIFGYNIPTSTLYFIIVLVIIAVGLYFLTAERKKPNKDGDKDKDKNKKSQENE</sequence>
<dbReference type="Proteomes" id="UP000594342">
    <property type="component" value="Unassembled WGS sequence"/>
</dbReference>
<feature type="compositionally biased region" description="Polar residues" evidence="1">
    <location>
        <begin position="78"/>
        <end position="96"/>
    </location>
</feature>
<evidence type="ECO:0000313" key="4">
    <source>
        <dbReference type="Proteomes" id="UP000594342"/>
    </source>
</evidence>
<evidence type="ECO:0000313" key="3">
    <source>
        <dbReference type="EMBL" id="VBB17882.1"/>
    </source>
</evidence>
<gene>
    <name evidence="3" type="ORF">YASMINEVIRUS_345</name>
</gene>
<keyword evidence="2" id="KW-0812">Transmembrane</keyword>
<keyword evidence="2" id="KW-1133">Transmembrane helix</keyword>
<feature type="compositionally biased region" description="Basic and acidic residues" evidence="1">
    <location>
        <begin position="114"/>
        <end position="129"/>
    </location>
</feature>
<protein>
    <submittedName>
        <fullName evidence="3">Uncharacterized protein</fullName>
    </submittedName>
</protein>
<organism evidence="3 4">
    <name type="scientific">Yasminevirus sp. GU-2018</name>
    <dbReference type="NCBI Taxonomy" id="2420051"/>
    <lineage>
        <taxon>Viruses</taxon>
        <taxon>Varidnaviria</taxon>
        <taxon>Bamfordvirae</taxon>
        <taxon>Nucleocytoviricota</taxon>
        <taxon>Megaviricetes</taxon>
        <taxon>Imitervirales</taxon>
        <taxon>Mimiviridae</taxon>
        <taxon>Klosneuvirinae</taxon>
        <taxon>Yasminevirus</taxon>
        <taxon>Yasminevirus saudimassiliense</taxon>
    </lineage>
</organism>
<comment type="caution">
    <text evidence="3">The sequence shown here is derived from an EMBL/GenBank/DDBJ whole genome shotgun (WGS) entry which is preliminary data.</text>
</comment>
<feature type="compositionally biased region" description="Acidic residues" evidence="1">
    <location>
        <begin position="148"/>
        <end position="163"/>
    </location>
</feature>
<feature type="compositionally biased region" description="Low complexity" evidence="1">
    <location>
        <begin position="53"/>
        <end position="72"/>
    </location>
</feature>
<keyword evidence="2" id="KW-0472">Membrane</keyword>
<feature type="region of interest" description="Disordered" evidence="1">
    <location>
        <begin position="221"/>
        <end position="242"/>
    </location>
</feature>
<accession>A0A5K0U8Z9</accession>
<keyword evidence="4" id="KW-1185">Reference proteome</keyword>
<dbReference type="EMBL" id="UPSH01000001">
    <property type="protein sequence ID" value="VBB17882.1"/>
    <property type="molecule type" value="Genomic_DNA"/>
</dbReference>
<feature type="transmembrane region" description="Helical" evidence="2">
    <location>
        <begin position="200"/>
        <end position="217"/>
    </location>
</feature>
<reference evidence="3 4" key="1">
    <citation type="submission" date="2018-10" db="EMBL/GenBank/DDBJ databases">
        <authorList>
            <consortium name="IHU Genomes"/>
        </authorList>
    </citation>
    <scope>NUCLEOTIDE SEQUENCE [LARGE SCALE GENOMIC DNA]</scope>
    <source>
        <strain evidence="3 4">A1</strain>
    </source>
</reference>
<evidence type="ECO:0000256" key="2">
    <source>
        <dbReference type="SAM" id="Phobius"/>
    </source>
</evidence>
<evidence type="ECO:0000256" key="1">
    <source>
        <dbReference type="SAM" id="MobiDB-lite"/>
    </source>
</evidence>